<comment type="subcellular location">
    <subcellularLocation>
        <location evidence="1 8">Nucleus</location>
    </subcellularLocation>
</comment>
<comment type="function">
    <text evidence="8">DNA-dependent RNA polymerase catalyzes the transcription of DNA into RNA using the four ribonucleoside triphosphates as substrates. Specific core component of RNA polymerase III which synthesizes small RNAs, such as 5S rRNA and tRNAs.</text>
</comment>
<dbReference type="InterPro" id="IPR008806">
    <property type="entry name" value="RNA_pol_III_Rpc82_C"/>
</dbReference>
<dbReference type="InterPro" id="IPR039748">
    <property type="entry name" value="RPC3"/>
</dbReference>
<feature type="domain" description="DNA-directed RNA polymerase III subunit RPC3 winged-helix" evidence="12">
    <location>
        <begin position="436"/>
        <end position="511"/>
    </location>
</feature>
<evidence type="ECO:0000259" key="10">
    <source>
        <dbReference type="Pfam" id="PF05645"/>
    </source>
</evidence>
<dbReference type="InterPro" id="IPR013197">
    <property type="entry name" value="RNA_pol_III_RPC82-rel_HTH"/>
</dbReference>
<evidence type="ECO:0000256" key="7">
    <source>
        <dbReference type="ARBA" id="ARBA00023242"/>
    </source>
</evidence>
<dbReference type="InterPro" id="IPR036388">
    <property type="entry name" value="WH-like_DNA-bd_sf"/>
</dbReference>
<comment type="subunit">
    <text evidence="3 8">Component of the RNA polymerase III (Pol III) complex consisting of 17 subunits.</text>
</comment>
<proteinExistence type="inferred from homology"/>
<evidence type="ECO:0000256" key="1">
    <source>
        <dbReference type="ARBA" id="ARBA00004123"/>
    </source>
</evidence>
<dbReference type="Pfam" id="PF22536">
    <property type="entry name" value="WHD_POLR3C"/>
    <property type="match status" value="1"/>
</dbReference>
<evidence type="ECO:0000313" key="14">
    <source>
        <dbReference type="Proteomes" id="UP000239899"/>
    </source>
</evidence>
<feature type="compositionally biased region" description="Low complexity" evidence="9">
    <location>
        <begin position="292"/>
        <end position="304"/>
    </location>
</feature>
<feature type="region of interest" description="Disordered" evidence="9">
    <location>
        <begin position="246"/>
        <end position="309"/>
    </location>
</feature>
<reference evidence="13" key="2">
    <citation type="submission" date="2018-02" db="EMBL/GenBank/DDBJ databases">
        <authorList>
            <person name="Cohen D.B."/>
            <person name="Kent A.D."/>
        </authorList>
    </citation>
    <scope>NUCLEOTIDE SEQUENCE</scope>
    <source>
        <strain evidence="13">1602</strain>
    </source>
</reference>
<evidence type="ECO:0000313" key="13">
    <source>
        <dbReference type="EMBL" id="PRW61528.1"/>
    </source>
</evidence>
<feature type="domain" description="RNA polymerase III subunit RPC82-related helix-turn-helix" evidence="11">
    <location>
        <begin position="22"/>
        <end position="77"/>
    </location>
</feature>
<dbReference type="Proteomes" id="UP000239899">
    <property type="component" value="Unassembled WGS sequence"/>
</dbReference>
<comment type="similarity">
    <text evidence="2">Belongs to the RNA polymerase beta chain family.</text>
</comment>
<dbReference type="OrthoDB" id="272392at2759"/>
<feature type="domain" description="RNA polymerase III Rpc82 C -terminal" evidence="10">
    <location>
        <begin position="178"/>
        <end position="427"/>
    </location>
</feature>
<evidence type="ECO:0000256" key="5">
    <source>
        <dbReference type="ARBA" id="ARBA00022478"/>
    </source>
</evidence>
<keyword evidence="6 8" id="KW-0804">Transcription</keyword>
<evidence type="ECO:0000259" key="11">
    <source>
        <dbReference type="Pfam" id="PF08221"/>
    </source>
</evidence>
<feature type="region of interest" description="Disordered" evidence="9">
    <location>
        <begin position="193"/>
        <end position="228"/>
    </location>
</feature>
<evidence type="ECO:0000256" key="6">
    <source>
        <dbReference type="ARBA" id="ARBA00023163"/>
    </source>
</evidence>
<dbReference type="GO" id="GO:0003697">
    <property type="term" value="F:single-stranded DNA binding"/>
    <property type="evidence" value="ECO:0007669"/>
    <property type="project" value="UniProtKB-UniRule"/>
</dbReference>
<protein>
    <recommendedName>
        <fullName evidence="4 8">DNA-directed RNA polymerase III subunit RPC3</fullName>
        <shortName evidence="8">RNA polymerase III subunit C3</shortName>
    </recommendedName>
</protein>
<evidence type="ECO:0000256" key="8">
    <source>
        <dbReference type="RuleBase" id="RU367076"/>
    </source>
</evidence>
<evidence type="ECO:0000259" key="12">
    <source>
        <dbReference type="Pfam" id="PF22536"/>
    </source>
</evidence>
<keyword evidence="7 8" id="KW-0539">Nucleus</keyword>
<name>A0A2P6U5D3_CHLSO</name>
<dbReference type="SUPFAM" id="SSF46785">
    <property type="entry name" value="Winged helix' DNA-binding domain"/>
    <property type="match status" value="1"/>
</dbReference>
<dbReference type="AlphaFoldDB" id="A0A2P6U5D3"/>
<gene>
    <name evidence="13" type="ORF">C2E21_0236</name>
</gene>
<dbReference type="FunFam" id="1.10.10.10:FF:000420">
    <property type="entry name" value="RNA polymerase III subunit, putative"/>
    <property type="match status" value="1"/>
</dbReference>
<dbReference type="EMBL" id="LHPG02000001">
    <property type="protein sequence ID" value="PRW61529.1"/>
    <property type="molecule type" value="Genomic_DNA"/>
</dbReference>
<evidence type="ECO:0000256" key="9">
    <source>
        <dbReference type="SAM" id="MobiDB-lite"/>
    </source>
</evidence>
<dbReference type="Pfam" id="PF08221">
    <property type="entry name" value="HTH_9"/>
    <property type="match status" value="1"/>
</dbReference>
<accession>A0A2P6U5D3</accession>
<dbReference type="GO" id="GO:0005666">
    <property type="term" value="C:RNA polymerase III complex"/>
    <property type="evidence" value="ECO:0007669"/>
    <property type="project" value="UniProtKB-UniRule"/>
</dbReference>
<dbReference type="EMBL" id="LHPG02000001">
    <property type="protein sequence ID" value="PRW61528.1"/>
    <property type="molecule type" value="Genomic_DNA"/>
</dbReference>
<keyword evidence="5 8" id="KW-0240">DNA-directed RNA polymerase</keyword>
<dbReference type="PANTHER" id="PTHR12949:SF0">
    <property type="entry name" value="DNA-DIRECTED RNA POLYMERASE III SUBUNIT RPC3"/>
    <property type="match status" value="1"/>
</dbReference>
<dbReference type="STRING" id="3076.A0A2P6U5D3"/>
<comment type="caution">
    <text evidence="13">The sequence shown here is derived from an EMBL/GenBank/DDBJ whole genome shotgun (WGS) entry which is preliminary data.</text>
</comment>
<reference evidence="13 14" key="1">
    <citation type="journal article" date="2018" name="Plant J.">
        <title>Genome sequences of Chlorella sorokiniana UTEX 1602 and Micractinium conductrix SAG 241.80: implications to maltose excretion by a green alga.</title>
        <authorList>
            <person name="Arriola M.B."/>
            <person name="Velmurugan N."/>
            <person name="Zhang Y."/>
            <person name="Plunkett M.H."/>
            <person name="Hondzo H."/>
            <person name="Barney B.M."/>
        </authorList>
    </citation>
    <scope>NUCLEOTIDE SEQUENCE [LARGE SCALE GENOMIC DNA]</scope>
    <source>
        <strain evidence="13">1602</strain>
        <strain evidence="14">UTEX 1602</strain>
    </source>
</reference>
<sequence length="594" mass="65342">MAQAVAAPLPLPANRGPYAARLALKLVEEALGPLCRAVLKCLLDHGMQQYGDLARTSKLPQPQLRAGLLVLIQHNYVNVYLKQEPPTLRGPGPSYSLYEAALPRILQGLRMPRFLTYIMDEHGPTSQQLICTLLEHGRLRWDQVLGAVTEAAAKQEEGEDGEEGDGSPPPTPDVVLNQFRSLVIERFIERVPPCTLPPPAKQVHPNARKKVATPKPGSEEEAALHREQSEALVRQAYQEERFQLPADLLGGQPGKAGDEYAGSGKAGDKRKRGKDAAGEEPAKKKGRKKADAAAAAADEATAAGGKDGEKEAESVLWRVNYDEFNRRFRNEVIVETVKAKYGQDAGNAVLGLLLANARFEASAQTGETVVLGVNEISSALRRQYGNDLVPEHLGEVLSELSEDVLQFLEAHGHGPGGEQFVMNIPQVLNLARLLELESVVRNKFGEHGMRIWRLLFATGQLEQKQVSDMAMLTKEEAREKLYAMLKAGYVTLQDVPRTADHAPSRTFYTWRAKLEPALARLSSDLYRAAGNLHARLMHELDRNQELLDMLETPGISDAMIQRRTAEIAKLKAVTSRLEAALLDLDAQICIFADV</sequence>
<comment type="similarity">
    <text evidence="8">Belongs to the eukaryotic RPC3/POLR3C RNA polymerase subunit family.</text>
</comment>
<dbReference type="Pfam" id="PF05645">
    <property type="entry name" value="RNA_pol_Rpc82"/>
    <property type="match status" value="1"/>
</dbReference>
<evidence type="ECO:0000256" key="2">
    <source>
        <dbReference type="ARBA" id="ARBA00006835"/>
    </source>
</evidence>
<dbReference type="InterPro" id="IPR036390">
    <property type="entry name" value="WH_DNA-bd_sf"/>
</dbReference>
<evidence type="ECO:0000256" key="4">
    <source>
        <dbReference type="ARBA" id="ARBA00016689"/>
    </source>
</evidence>
<keyword evidence="14" id="KW-1185">Reference proteome</keyword>
<evidence type="ECO:0000256" key="3">
    <source>
        <dbReference type="ARBA" id="ARBA00011206"/>
    </source>
</evidence>
<dbReference type="Gene3D" id="1.10.10.10">
    <property type="entry name" value="Winged helix-like DNA-binding domain superfamily/Winged helix DNA-binding domain"/>
    <property type="match status" value="4"/>
</dbReference>
<feature type="region of interest" description="Disordered" evidence="9">
    <location>
        <begin position="153"/>
        <end position="174"/>
    </location>
</feature>
<dbReference type="PANTHER" id="PTHR12949">
    <property type="entry name" value="RNA POLYMERASE III DNA DIRECTED -RELATED"/>
    <property type="match status" value="1"/>
</dbReference>
<dbReference type="InterPro" id="IPR055207">
    <property type="entry name" value="POLR3C_WHD"/>
</dbReference>
<dbReference type="GO" id="GO:0006351">
    <property type="term" value="P:DNA-templated transcription"/>
    <property type="evidence" value="ECO:0007669"/>
    <property type="project" value="InterPro"/>
</dbReference>
<feature type="compositionally biased region" description="Basic and acidic residues" evidence="9">
    <location>
        <begin position="274"/>
        <end position="283"/>
    </location>
</feature>
<organism evidence="13 14">
    <name type="scientific">Chlorella sorokiniana</name>
    <name type="common">Freshwater green alga</name>
    <dbReference type="NCBI Taxonomy" id="3076"/>
    <lineage>
        <taxon>Eukaryota</taxon>
        <taxon>Viridiplantae</taxon>
        <taxon>Chlorophyta</taxon>
        <taxon>core chlorophytes</taxon>
        <taxon>Trebouxiophyceae</taxon>
        <taxon>Chlorellales</taxon>
        <taxon>Chlorellaceae</taxon>
        <taxon>Chlorella clade</taxon>
        <taxon>Chlorella</taxon>
    </lineage>
</organism>